<dbReference type="RefSeq" id="XP_053592374.1">
    <property type="nucleotide sequence ID" value="XM_053723729.1"/>
</dbReference>
<comment type="caution">
    <text evidence="2">The sequence shown here is derived from an EMBL/GenBank/DDBJ whole genome shotgun (WGS) entry which is preliminary data.</text>
</comment>
<dbReference type="Pfam" id="PF07735">
    <property type="entry name" value="FBA_2"/>
    <property type="match status" value="1"/>
</dbReference>
<protein>
    <recommendedName>
        <fullName evidence="1">Sdz-33 F-box domain-containing protein</fullName>
    </recommendedName>
</protein>
<feature type="domain" description="Sdz-33 F-box" evidence="1">
    <location>
        <begin position="115"/>
        <end position="169"/>
    </location>
</feature>
<evidence type="ECO:0000259" key="1">
    <source>
        <dbReference type="Pfam" id="PF07735"/>
    </source>
</evidence>
<organism evidence="2 3">
    <name type="scientific">Caenorhabditis remanei</name>
    <name type="common">Caenorhabditis vulgaris</name>
    <dbReference type="NCBI Taxonomy" id="31234"/>
    <lineage>
        <taxon>Eukaryota</taxon>
        <taxon>Metazoa</taxon>
        <taxon>Ecdysozoa</taxon>
        <taxon>Nematoda</taxon>
        <taxon>Chromadorea</taxon>
        <taxon>Rhabditida</taxon>
        <taxon>Rhabditina</taxon>
        <taxon>Rhabditomorpha</taxon>
        <taxon>Rhabditoidea</taxon>
        <taxon>Rhabditidae</taxon>
        <taxon>Peloderinae</taxon>
        <taxon>Caenorhabditis</taxon>
    </lineage>
</organism>
<sequence>MACCTTEVKTFWTNHQEGFLFVIQHLLKIFQCKISTNYNCHRSYLFQPIISKLFDLQVEFKTLTIELDGSKVHNLLWNQISSKFNLVEDLTISSINGPLLWYPMFEPIFTSWPREIRILDSDWFTLETLLSCTCSKITLEWSNLGNKDLDEVLKNWKAGGFPNLKELKIDSEILEMYLRDLDGKVIQTDDGLKKATIRNNFGITEMSVTSF</sequence>
<evidence type="ECO:0000313" key="3">
    <source>
        <dbReference type="Proteomes" id="UP000483820"/>
    </source>
</evidence>
<dbReference type="PANTHER" id="PTHR21503:SF52">
    <property type="entry name" value="F-BOX DOMAIN-CONTAINING PROTEIN"/>
    <property type="match status" value="1"/>
</dbReference>
<dbReference type="InterPro" id="IPR012885">
    <property type="entry name" value="F-box_Sdz-33"/>
</dbReference>
<gene>
    <name evidence="2" type="ORF">GCK72_002981</name>
</gene>
<dbReference type="Proteomes" id="UP000483820">
    <property type="component" value="Chromosome I"/>
</dbReference>
<accession>A0A6A5HU95</accession>
<reference evidence="2 3" key="1">
    <citation type="submission" date="2019-12" db="EMBL/GenBank/DDBJ databases">
        <title>Chromosome-level assembly of the Caenorhabditis remanei genome.</title>
        <authorList>
            <person name="Teterina A.A."/>
            <person name="Willis J.H."/>
            <person name="Phillips P.C."/>
        </authorList>
    </citation>
    <scope>NUCLEOTIDE SEQUENCE [LARGE SCALE GENOMIC DNA]</scope>
    <source>
        <strain evidence="2 3">PX506</strain>
        <tissue evidence="2">Whole organism</tissue>
    </source>
</reference>
<proteinExistence type="predicted"/>
<evidence type="ECO:0000313" key="2">
    <source>
        <dbReference type="EMBL" id="KAF1771155.1"/>
    </source>
</evidence>
<dbReference type="AlphaFoldDB" id="A0A6A5HU95"/>
<dbReference type="PANTHER" id="PTHR21503">
    <property type="entry name" value="F-BOX-CONTAINING HYPOTHETICAL PROTEIN C.ELEGANS"/>
    <property type="match status" value="1"/>
</dbReference>
<dbReference type="CTD" id="78773457"/>
<name>A0A6A5HU95_CAERE</name>
<dbReference type="KEGG" id="crq:GCK72_002981"/>
<dbReference type="GeneID" id="78773457"/>
<dbReference type="EMBL" id="WUAV01000001">
    <property type="protein sequence ID" value="KAF1771155.1"/>
    <property type="molecule type" value="Genomic_DNA"/>
</dbReference>